<dbReference type="SUPFAM" id="SSF51161">
    <property type="entry name" value="Trimeric LpxA-like enzymes"/>
    <property type="match status" value="1"/>
</dbReference>
<dbReference type="Proteomes" id="UP000239352">
    <property type="component" value="Unassembled WGS sequence"/>
</dbReference>
<dbReference type="InParanoid" id="A0A2T0GYV6"/>
<comment type="caution">
    <text evidence="1">The sequence shown here is derived from an EMBL/GenBank/DDBJ whole genome shotgun (WGS) entry which is preliminary data.</text>
</comment>
<dbReference type="CDD" id="cd04645">
    <property type="entry name" value="LbH_gamma_CA_like"/>
    <property type="match status" value="1"/>
</dbReference>
<proteinExistence type="predicted"/>
<reference evidence="1 2" key="1">
    <citation type="submission" date="2018-03" db="EMBL/GenBank/DDBJ databases">
        <title>Actinopolyspora mortivallis from Sahara, screening for active biomolecules.</title>
        <authorList>
            <person name="Selama O."/>
            <person name="Wellington E.M.H."/>
            <person name="Hacene H."/>
        </authorList>
    </citation>
    <scope>NUCLEOTIDE SEQUENCE [LARGE SCALE GENOMIC DNA]</scope>
    <source>
        <strain evidence="1 2">M5A</strain>
    </source>
</reference>
<dbReference type="STRING" id="1050202.GCA_000384035_02014"/>
<dbReference type="InterPro" id="IPR050484">
    <property type="entry name" value="Transf_Hexapept/Carb_Anhydrase"/>
</dbReference>
<organism evidence="1 2">
    <name type="scientific">Actinopolyspora mortivallis</name>
    <dbReference type="NCBI Taxonomy" id="33906"/>
    <lineage>
        <taxon>Bacteria</taxon>
        <taxon>Bacillati</taxon>
        <taxon>Actinomycetota</taxon>
        <taxon>Actinomycetes</taxon>
        <taxon>Actinopolysporales</taxon>
        <taxon>Actinopolysporaceae</taxon>
        <taxon>Actinopolyspora</taxon>
    </lineage>
</organism>
<name>A0A2T0GYV6_ACTMO</name>
<dbReference type="InterPro" id="IPR047324">
    <property type="entry name" value="LbH_gamma_CA-like"/>
</dbReference>
<sequence>MYTVEIDGNRPRVDSDAWVAPGVTLVGAVTLSSGVSVWYGSVVRADGDSVSVGDDSNVQDGCVLHADPGVPVRLGRHVSVGHRAVLHGCTIEDEVLVGMSATVLNGARVGEGSLVAAGTVILEGTEIPPNSLVAGVPGKVRRELSAEERELVKANAQHYLRLKEQHEEATGSGR</sequence>
<protein>
    <submittedName>
        <fullName evidence="1">Gamma carbonic anhydrase family protein</fullName>
    </submittedName>
</protein>
<keyword evidence="2" id="KW-1185">Reference proteome</keyword>
<dbReference type="FunCoup" id="A0A2T0GYV6">
    <property type="interactions" value="3"/>
</dbReference>
<dbReference type="InterPro" id="IPR011004">
    <property type="entry name" value="Trimer_LpxA-like_sf"/>
</dbReference>
<dbReference type="RefSeq" id="WP_106112748.1">
    <property type="nucleotide sequence ID" value="NZ_PVSR01000004.1"/>
</dbReference>
<gene>
    <name evidence="1" type="ORF">CEP50_04975</name>
</gene>
<accession>A0A2T0GYV6</accession>
<dbReference type="Gene3D" id="2.160.10.10">
    <property type="entry name" value="Hexapeptide repeat proteins"/>
    <property type="match status" value="1"/>
</dbReference>
<evidence type="ECO:0000313" key="1">
    <source>
        <dbReference type="EMBL" id="PRW64296.1"/>
    </source>
</evidence>
<dbReference type="PANTHER" id="PTHR13061:SF29">
    <property type="entry name" value="GAMMA CARBONIC ANHYDRASE-LIKE 1, MITOCHONDRIAL-RELATED"/>
    <property type="match status" value="1"/>
</dbReference>
<dbReference type="InterPro" id="IPR001451">
    <property type="entry name" value="Hexapep"/>
</dbReference>
<dbReference type="AlphaFoldDB" id="A0A2T0GYV6"/>
<evidence type="ECO:0000313" key="2">
    <source>
        <dbReference type="Proteomes" id="UP000239352"/>
    </source>
</evidence>
<dbReference type="Pfam" id="PF00132">
    <property type="entry name" value="Hexapep"/>
    <property type="match status" value="1"/>
</dbReference>
<dbReference type="PANTHER" id="PTHR13061">
    <property type="entry name" value="DYNACTIN SUBUNIT P25"/>
    <property type="match status" value="1"/>
</dbReference>
<dbReference type="EMBL" id="PVSR01000004">
    <property type="protein sequence ID" value="PRW64296.1"/>
    <property type="molecule type" value="Genomic_DNA"/>
</dbReference>